<evidence type="ECO:0000313" key="2">
    <source>
        <dbReference type="Proteomes" id="UP000036449"/>
    </source>
</evidence>
<gene>
    <name evidence="1" type="ORF">VQ03_04175</name>
</gene>
<accession>A0A0J6VXV4</accession>
<dbReference type="EMBL" id="LABZ01000025">
    <property type="protein sequence ID" value="KMO44141.1"/>
    <property type="molecule type" value="Genomic_DNA"/>
</dbReference>
<proteinExistence type="predicted"/>
<organism evidence="1 2">
    <name type="scientific">Methylobacterium tarhaniae</name>
    <dbReference type="NCBI Taxonomy" id="1187852"/>
    <lineage>
        <taxon>Bacteria</taxon>
        <taxon>Pseudomonadati</taxon>
        <taxon>Pseudomonadota</taxon>
        <taxon>Alphaproteobacteria</taxon>
        <taxon>Hyphomicrobiales</taxon>
        <taxon>Methylobacteriaceae</taxon>
        <taxon>Methylobacterium</taxon>
    </lineage>
</organism>
<dbReference type="AlphaFoldDB" id="A0A0J6VXV4"/>
<comment type="caution">
    <text evidence="1">The sequence shown here is derived from an EMBL/GenBank/DDBJ whole genome shotgun (WGS) entry which is preliminary data.</text>
</comment>
<protein>
    <submittedName>
        <fullName evidence="1">Uncharacterized protein</fullName>
    </submittedName>
</protein>
<keyword evidence="2" id="KW-1185">Reference proteome</keyword>
<sequence length="60" mass="6307">MSPQGLTTDRLGSRLDHDRCCPVAIVAAALAVLDAEVDQARALGFISTSALFQASMMRSA</sequence>
<name>A0A0J6VXV4_9HYPH</name>
<dbReference type="Proteomes" id="UP000036449">
    <property type="component" value="Unassembled WGS sequence"/>
</dbReference>
<evidence type="ECO:0000313" key="1">
    <source>
        <dbReference type="EMBL" id="KMO44141.1"/>
    </source>
</evidence>
<reference evidence="1 2" key="1">
    <citation type="submission" date="2015-03" db="EMBL/GenBank/DDBJ databases">
        <title>Genome sequencing of Methylobacterium tarhaniae DSM 25844.</title>
        <authorList>
            <person name="Chaudhry V."/>
            <person name="Patil P.B."/>
        </authorList>
    </citation>
    <scope>NUCLEOTIDE SEQUENCE [LARGE SCALE GENOMIC DNA]</scope>
    <source>
        <strain evidence="1 2">DSM 25844</strain>
    </source>
</reference>